<reference evidence="15" key="1">
    <citation type="journal article" date="2023" name="G3 (Bethesda)">
        <title>Whole genome assemblies of Zophobas morio and Tenebrio molitor.</title>
        <authorList>
            <person name="Kaur S."/>
            <person name="Stinson S.A."/>
            <person name="diCenzo G.C."/>
        </authorList>
    </citation>
    <scope>NUCLEOTIDE SEQUENCE</scope>
    <source>
        <strain evidence="15">QUZm001</strain>
    </source>
</reference>
<evidence type="ECO:0000256" key="3">
    <source>
        <dbReference type="ARBA" id="ARBA00012759"/>
    </source>
</evidence>
<feature type="non-terminal residue" evidence="15">
    <location>
        <position position="1"/>
    </location>
</feature>
<evidence type="ECO:0000259" key="14">
    <source>
        <dbReference type="PROSITE" id="PS50271"/>
    </source>
</evidence>
<dbReference type="SUPFAM" id="SSF46934">
    <property type="entry name" value="UBA-like"/>
    <property type="match status" value="1"/>
</dbReference>
<keyword evidence="9" id="KW-0378">Hydrolase</keyword>
<keyword evidence="7 12" id="KW-0863">Zinc-finger</keyword>
<keyword evidence="16" id="KW-1185">Reference proteome</keyword>
<evidence type="ECO:0000313" key="15">
    <source>
        <dbReference type="EMBL" id="KAJ3632118.1"/>
    </source>
</evidence>
<evidence type="ECO:0000256" key="2">
    <source>
        <dbReference type="ARBA" id="ARBA00009085"/>
    </source>
</evidence>
<dbReference type="AlphaFoldDB" id="A0AA38HNU1"/>
<dbReference type="PROSITE" id="PS00972">
    <property type="entry name" value="USP_1"/>
    <property type="match status" value="1"/>
</dbReference>
<dbReference type="CDD" id="cd14270">
    <property type="entry name" value="UBA"/>
    <property type="match status" value="1"/>
</dbReference>
<dbReference type="PROSITE" id="PS50271">
    <property type="entry name" value="ZF_UBP"/>
    <property type="match status" value="1"/>
</dbReference>
<evidence type="ECO:0000256" key="7">
    <source>
        <dbReference type="ARBA" id="ARBA00022771"/>
    </source>
</evidence>
<dbReference type="Gene3D" id="3.30.40.10">
    <property type="entry name" value="Zinc/RING finger domain, C3HC4 (zinc finger)"/>
    <property type="match status" value="1"/>
</dbReference>
<evidence type="ECO:0000256" key="6">
    <source>
        <dbReference type="ARBA" id="ARBA00022737"/>
    </source>
</evidence>
<organism evidence="15 16">
    <name type="scientific">Zophobas morio</name>
    <dbReference type="NCBI Taxonomy" id="2755281"/>
    <lineage>
        <taxon>Eukaryota</taxon>
        <taxon>Metazoa</taxon>
        <taxon>Ecdysozoa</taxon>
        <taxon>Arthropoda</taxon>
        <taxon>Hexapoda</taxon>
        <taxon>Insecta</taxon>
        <taxon>Pterygota</taxon>
        <taxon>Neoptera</taxon>
        <taxon>Endopterygota</taxon>
        <taxon>Coleoptera</taxon>
        <taxon>Polyphaga</taxon>
        <taxon>Cucujiformia</taxon>
        <taxon>Tenebrionidae</taxon>
        <taxon>Zophobas</taxon>
    </lineage>
</organism>
<keyword evidence="5" id="KW-0479">Metal-binding</keyword>
<comment type="caution">
    <text evidence="15">The sequence shown here is derived from an EMBL/GenBank/DDBJ whole genome shotgun (WGS) entry which is preliminary data.</text>
</comment>
<sequence>MDEVDPESVTQLLNMGFPEETVKNALTKFNNVVQAAEAKPSVLGIGVPGIIISATNFNKTLRIIKGGFNVEERSLYKDVYSLYLYNSAEEILIENNSNLPSFVERSVNSIIRSESGFSREKVAEWQETLKESTYAKSLVQLDNGVKIPPTGHQCQKCTLKRNLWLNLTDGSILCGRKQPGIVGNSHALLHYQLTKYPLCVKLGTISSQGADVYSYPEDEMVKDPFLEKHLSHFGIDMHILQKTEKTMAEYDIDVNWKHEWDLITEKDYELEKCYGPGFTGIINLGNTCYMASVLQLIFSLKGIWLSLYNFTYRVVAFYNCALHWLYPEFIAKYYDGYYECVKENILADP</sequence>
<dbReference type="EMBL" id="JALNTZ010000635">
    <property type="protein sequence ID" value="KAJ3632118.1"/>
    <property type="molecule type" value="Genomic_DNA"/>
</dbReference>
<evidence type="ECO:0000256" key="9">
    <source>
        <dbReference type="ARBA" id="ARBA00022801"/>
    </source>
</evidence>
<dbReference type="InterPro" id="IPR001394">
    <property type="entry name" value="Peptidase_C19_UCH"/>
</dbReference>
<dbReference type="InterPro" id="IPR013083">
    <property type="entry name" value="Znf_RING/FYVE/PHD"/>
</dbReference>
<dbReference type="SUPFAM" id="SSF54001">
    <property type="entry name" value="Cysteine proteinases"/>
    <property type="match status" value="1"/>
</dbReference>
<evidence type="ECO:0000256" key="1">
    <source>
        <dbReference type="ARBA" id="ARBA00000707"/>
    </source>
</evidence>
<feature type="domain" description="UBP-type" evidence="14">
    <location>
        <begin position="130"/>
        <end position="237"/>
    </location>
</feature>
<dbReference type="InterPro" id="IPR038765">
    <property type="entry name" value="Papain-like_cys_pep_sf"/>
</dbReference>
<dbReference type="Pfam" id="PF00443">
    <property type="entry name" value="UCH"/>
    <property type="match status" value="1"/>
</dbReference>
<dbReference type="FunFam" id="3.30.40.10:FF:000026">
    <property type="entry name" value="Ubiquitin carboxyl-terminal hydrolase"/>
    <property type="match status" value="1"/>
</dbReference>
<dbReference type="Gene3D" id="1.10.8.10">
    <property type="entry name" value="DNA helicase RuvA subunit, C-terminal domain"/>
    <property type="match status" value="1"/>
</dbReference>
<feature type="domain" description="UBA" evidence="13">
    <location>
        <begin position="3"/>
        <end position="36"/>
    </location>
</feature>
<evidence type="ECO:0000259" key="13">
    <source>
        <dbReference type="PROSITE" id="PS50030"/>
    </source>
</evidence>
<keyword evidence="10" id="KW-0788">Thiol protease</keyword>
<keyword evidence="8" id="KW-0833">Ubl conjugation pathway</keyword>
<gene>
    <name evidence="15" type="ORF">Zmor_022080</name>
</gene>
<dbReference type="GO" id="GO:0004843">
    <property type="term" value="F:cysteine-type deubiquitinase activity"/>
    <property type="evidence" value="ECO:0007669"/>
    <property type="project" value="UniProtKB-EC"/>
</dbReference>
<dbReference type="PROSITE" id="PS50030">
    <property type="entry name" value="UBA"/>
    <property type="match status" value="1"/>
</dbReference>
<dbReference type="InterPro" id="IPR001607">
    <property type="entry name" value="Znf_UBP"/>
</dbReference>
<keyword evidence="4" id="KW-0645">Protease</keyword>
<keyword evidence="11" id="KW-0862">Zinc</keyword>
<dbReference type="GO" id="GO:0016579">
    <property type="term" value="P:protein deubiquitination"/>
    <property type="evidence" value="ECO:0007669"/>
    <property type="project" value="InterPro"/>
</dbReference>
<accession>A0AA38HNU1</accession>
<dbReference type="EC" id="3.4.19.12" evidence="3"/>
<dbReference type="InterPro" id="IPR018200">
    <property type="entry name" value="USP_CS"/>
</dbReference>
<dbReference type="GO" id="GO:0006508">
    <property type="term" value="P:proteolysis"/>
    <property type="evidence" value="ECO:0007669"/>
    <property type="project" value="UniProtKB-KW"/>
</dbReference>
<evidence type="ECO:0000256" key="5">
    <source>
        <dbReference type="ARBA" id="ARBA00022723"/>
    </source>
</evidence>
<dbReference type="GO" id="GO:0008270">
    <property type="term" value="F:zinc ion binding"/>
    <property type="evidence" value="ECO:0007669"/>
    <property type="project" value="UniProtKB-KW"/>
</dbReference>
<keyword evidence="6" id="KW-0677">Repeat</keyword>
<evidence type="ECO:0000256" key="10">
    <source>
        <dbReference type="ARBA" id="ARBA00022807"/>
    </source>
</evidence>
<dbReference type="SMART" id="SM00290">
    <property type="entry name" value="ZnF_UBP"/>
    <property type="match status" value="1"/>
</dbReference>
<dbReference type="InterPro" id="IPR009060">
    <property type="entry name" value="UBA-like_sf"/>
</dbReference>
<proteinExistence type="inferred from homology"/>
<evidence type="ECO:0000256" key="11">
    <source>
        <dbReference type="ARBA" id="ARBA00022833"/>
    </source>
</evidence>
<comment type="similarity">
    <text evidence="2">Belongs to the peptidase C19 family.</text>
</comment>
<evidence type="ECO:0000256" key="4">
    <source>
        <dbReference type="ARBA" id="ARBA00022670"/>
    </source>
</evidence>
<protein>
    <recommendedName>
        <fullName evidence="3">ubiquitinyl hydrolase 1</fullName>
        <ecNumber evidence="3">3.4.19.12</ecNumber>
    </recommendedName>
</protein>
<dbReference type="Pfam" id="PF00627">
    <property type="entry name" value="UBA"/>
    <property type="match status" value="1"/>
</dbReference>
<dbReference type="Proteomes" id="UP001168821">
    <property type="component" value="Unassembled WGS sequence"/>
</dbReference>
<dbReference type="Gene3D" id="3.90.70.10">
    <property type="entry name" value="Cysteine proteinases"/>
    <property type="match status" value="1"/>
</dbReference>
<evidence type="ECO:0000313" key="16">
    <source>
        <dbReference type="Proteomes" id="UP001168821"/>
    </source>
</evidence>
<evidence type="ECO:0000256" key="8">
    <source>
        <dbReference type="ARBA" id="ARBA00022786"/>
    </source>
</evidence>
<dbReference type="InterPro" id="IPR015940">
    <property type="entry name" value="UBA"/>
</dbReference>
<name>A0AA38HNU1_9CUCU</name>
<dbReference type="Pfam" id="PF02148">
    <property type="entry name" value="zf-UBP"/>
    <property type="match status" value="1"/>
</dbReference>
<dbReference type="SUPFAM" id="SSF57850">
    <property type="entry name" value="RING/U-box"/>
    <property type="match status" value="1"/>
</dbReference>
<comment type="catalytic activity">
    <reaction evidence="1">
        <text>Thiol-dependent hydrolysis of ester, thioester, amide, peptide and isopeptide bonds formed by the C-terminal Gly of ubiquitin (a 76-residue protein attached to proteins as an intracellular targeting signal).</text>
        <dbReference type="EC" id="3.4.19.12"/>
    </reaction>
</comment>
<evidence type="ECO:0000256" key="12">
    <source>
        <dbReference type="PROSITE-ProRule" id="PRU00502"/>
    </source>
</evidence>